<dbReference type="CDD" id="cd22573">
    <property type="entry name" value="RMP1_RBD"/>
    <property type="match status" value="1"/>
</dbReference>
<dbReference type="OrthoDB" id="5414547at2759"/>
<dbReference type="Proteomes" id="UP000242525">
    <property type="component" value="Unassembled WGS sequence"/>
</dbReference>
<feature type="domain" description="RNase MRP protein 1 RNA binding" evidence="3">
    <location>
        <begin position="39"/>
        <end position="89"/>
    </location>
</feature>
<evidence type="ECO:0000256" key="1">
    <source>
        <dbReference type="SAM" id="Coils"/>
    </source>
</evidence>
<feature type="region of interest" description="Disordered" evidence="2">
    <location>
        <begin position="271"/>
        <end position="377"/>
    </location>
</feature>
<feature type="compositionally biased region" description="Basic residues" evidence="2">
    <location>
        <begin position="82"/>
        <end position="92"/>
    </location>
</feature>
<accession>A0A0J9X417</accession>
<evidence type="ECO:0000313" key="4">
    <source>
        <dbReference type="EMBL" id="CDO51868.1"/>
    </source>
</evidence>
<evidence type="ECO:0000256" key="2">
    <source>
        <dbReference type="SAM" id="MobiDB-lite"/>
    </source>
</evidence>
<dbReference type="PANTHER" id="PTHR37792:SF1">
    <property type="entry name" value="RIBONUCLEASE MRP PROTEIN SUBUNIT RMP1"/>
    <property type="match status" value="1"/>
</dbReference>
<dbReference type="EMBL" id="CCBN010000002">
    <property type="protein sequence ID" value="CDO51868.1"/>
    <property type="molecule type" value="Genomic_DNA"/>
</dbReference>
<feature type="compositionally biased region" description="Low complexity" evidence="2">
    <location>
        <begin position="93"/>
        <end position="112"/>
    </location>
</feature>
<feature type="region of interest" description="Disordered" evidence="2">
    <location>
        <begin position="82"/>
        <end position="115"/>
    </location>
</feature>
<comment type="caution">
    <text evidence="4">The sequence shown here is derived from an EMBL/GenBank/DDBJ whole genome shotgun (WGS) entry which is preliminary data.</text>
</comment>
<dbReference type="InterPro" id="IPR047204">
    <property type="entry name" value="RMP1_RBD"/>
</dbReference>
<feature type="compositionally biased region" description="Basic and acidic residues" evidence="2">
    <location>
        <begin position="345"/>
        <end position="359"/>
    </location>
</feature>
<dbReference type="STRING" id="1173061.A0A0J9X417"/>
<dbReference type="InterPro" id="IPR047205">
    <property type="entry name" value="RMP1"/>
</dbReference>
<feature type="coiled-coil region" evidence="1">
    <location>
        <begin position="191"/>
        <end position="221"/>
    </location>
</feature>
<evidence type="ECO:0000259" key="3">
    <source>
        <dbReference type="Pfam" id="PF20945"/>
    </source>
</evidence>
<evidence type="ECO:0000313" key="5">
    <source>
        <dbReference type="Proteomes" id="UP000242525"/>
    </source>
</evidence>
<feature type="compositionally biased region" description="Basic and acidic residues" evidence="2">
    <location>
        <begin position="294"/>
        <end position="306"/>
    </location>
</feature>
<keyword evidence="1" id="KW-0175">Coiled coil</keyword>
<dbReference type="PANTHER" id="PTHR37792">
    <property type="entry name" value="RIBONUCLEASE MRP PROTEIN SUBUNIT RMP1"/>
    <property type="match status" value="1"/>
</dbReference>
<reference evidence="4" key="1">
    <citation type="submission" date="2014-03" db="EMBL/GenBank/DDBJ databases">
        <authorList>
            <person name="Casaregola S."/>
        </authorList>
    </citation>
    <scope>NUCLEOTIDE SEQUENCE [LARGE SCALE GENOMIC DNA]</scope>
    <source>
        <strain evidence="4">CLIB 918</strain>
    </source>
</reference>
<keyword evidence="5" id="KW-1185">Reference proteome</keyword>
<organism evidence="4 5">
    <name type="scientific">Geotrichum candidum</name>
    <name type="common">Oospora lactis</name>
    <name type="synonym">Dipodascus geotrichum</name>
    <dbReference type="NCBI Taxonomy" id="1173061"/>
    <lineage>
        <taxon>Eukaryota</taxon>
        <taxon>Fungi</taxon>
        <taxon>Dikarya</taxon>
        <taxon>Ascomycota</taxon>
        <taxon>Saccharomycotina</taxon>
        <taxon>Dipodascomycetes</taxon>
        <taxon>Dipodascales</taxon>
        <taxon>Dipodascaceae</taxon>
        <taxon>Geotrichum</taxon>
    </lineage>
</organism>
<proteinExistence type="predicted"/>
<name>A0A0J9X417_GEOCN</name>
<dbReference type="Pfam" id="PF20945">
    <property type="entry name" value="RMP1"/>
    <property type="match status" value="1"/>
</dbReference>
<dbReference type="AlphaFoldDB" id="A0A0J9X417"/>
<dbReference type="GO" id="GO:0042134">
    <property type="term" value="F:rRNA primary transcript binding"/>
    <property type="evidence" value="ECO:0007669"/>
    <property type="project" value="InterPro"/>
</dbReference>
<dbReference type="GO" id="GO:0000466">
    <property type="term" value="P:maturation of 5.8S rRNA from tricistronic rRNA transcript (SSU-rRNA, 5.8S rRNA, LSU-rRNA)"/>
    <property type="evidence" value="ECO:0007669"/>
    <property type="project" value="TreeGrafter"/>
</dbReference>
<dbReference type="GO" id="GO:0000172">
    <property type="term" value="C:ribonuclease MRP complex"/>
    <property type="evidence" value="ECO:0007669"/>
    <property type="project" value="InterPro"/>
</dbReference>
<protein>
    <recommendedName>
        <fullName evidence="3">RNase MRP protein 1 RNA binding domain-containing protein</fullName>
    </recommendedName>
</protein>
<sequence length="377" mass="41801">MATVSHTSFSSSSSSVAAEIRKLSESAFDFAAFKQETELLHLVLYRSRNQHHVSHWWRYFSMLHQHCFRIVNSYERLVHMRARNSSRSKPGNKKSGSSNTSNNKRSNNSGKNLKGYSDYSEGPVWATSKRIQDEAHYLYTKLIPSARLSFHGILRQGAFVTLGLALLGLAARLHALLEVVALVRVGGAQRKKIVERARKQAEREKQEIAAATQKLHEEQTVERKSELLDGVDLGESISRDSLNLGTPISRSDIDLGESVSRDELLKSISSAAVSRESSANPDHYTSTTKSSIENNKEKKKETDKKRSAPSPSPDLDSLGLGLNRGVDSSSDVVLPVAKKSKKSGTKRDRESSSTGDKDKKKSKKKSKKNAIDSIFGF</sequence>
<dbReference type="GO" id="GO:0000294">
    <property type="term" value="P:nuclear-transcribed mRNA catabolic process, RNase MRP-dependent"/>
    <property type="evidence" value="ECO:0007669"/>
    <property type="project" value="TreeGrafter"/>
</dbReference>
<gene>
    <name evidence="4" type="ORF">BN980_GECA02s02221g</name>
</gene>